<dbReference type="InterPro" id="IPR005119">
    <property type="entry name" value="LysR_subst-bd"/>
</dbReference>
<dbReference type="SUPFAM" id="SSF53850">
    <property type="entry name" value="Periplasmic binding protein-like II"/>
    <property type="match status" value="1"/>
</dbReference>
<keyword evidence="2" id="KW-0805">Transcription regulation</keyword>
<dbReference type="Proteomes" id="UP000412028">
    <property type="component" value="Unassembled WGS sequence"/>
</dbReference>
<evidence type="ECO:0000256" key="2">
    <source>
        <dbReference type="ARBA" id="ARBA00023015"/>
    </source>
</evidence>
<feature type="region of interest" description="Disordered" evidence="5">
    <location>
        <begin position="1"/>
        <end position="34"/>
    </location>
</feature>
<organism evidence="7 8">
    <name type="scientific">Bifidobacterium tissieri</name>
    <dbReference type="NCBI Taxonomy" id="1630162"/>
    <lineage>
        <taxon>Bacteria</taxon>
        <taxon>Bacillati</taxon>
        <taxon>Actinomycetota</taxon>
        <taxon>Actinomycetes</taxon>
        <taxon>Bifidobacteriales</taxon>
        <taxon>Bifidobacteriaceae</taxon>
        <taxon>Bifidobacterium</taxon>
    </lineage>
</organism>
<protein>
    <recommendedName>
        <fullName evidence="6">LysR substrate-binding domain-containing protein</fullName>
    </recommendedName>
</protein>
<dbReference type="PANTHER" id="PTHR30346:SF29">
    <property type="entry name" value="LYSR SUBSTRATE-BINDING"/>
    <property type="match status" value="1"/>
</dbReference>
<accession>A0A5M9ZUW3</accession>
<dbReference type="Pfam" id="PF03466">
    <property type="entry name" value="LysR_substrate"/>
    <property type="match status" value="1"/>
</dbReference>
<comment type="caution">
    <text evidence="7">The sequence shown here is derived from an EMBL/GenBank/DDBJ whole genome shotgun (WGS) entry which is preliminary data.</text>
</comment>
<feature type="compositionally biased region" description="Low complexity" evidence="5">
    <location>
        <begin position="11"/>
        <end position="30"/>
    </location>
</feature>
<keyword evidence="4" id="KW-0804">Transcription</keyword>
<evidence type="ECO:0000256" key="4">
    <source>
        <dbReference type="ARBA" id="ARBA00023163"/>
    </source>
</evidence>
<evidence type="ECO:0000259" key="6">
    <source>
        <dbReference type="Pfam" id="PF03466"/>
    </source>
</evidence>
<evidence type="ECO:0000313" key="7">
    <source>
        <dbReference type="EMBL" id="KAA8830142.1"/>
    </source>
</evidence>
<dbReference type="GO" id="GO:0032993">
    <property type="term" value="C:protein-DNA complex"/>
    <property type="evidence" value="ECO:0007669"/>
    <property type="project" value="TreeGrafter"/>
</dbReference>
<dbReference type="GO" id="GO:0003677">
    <property type="term" value="F:DNA binding"/>
    <property type="evidence" value="ECO:0007669"/>
    <property type="project" value="UniProtKB-KW"/>
</dbReference>
<feature type="domain" description="LysR substrate-binding" evidence="6">
    <location>
        <begin position="34"/>
        <end position="215"/>
    </location>
</feature>
<dbReference type="PANTHER" id="PTHR30346">
    <property type="entry name" value="TRANSCRIPTIONAL DUAL REGULATOR HCAR-RELATED"/>
    <property type="match status" value="1"/>
</dbReference>
<comment type="similarity">
    <text evidence="1">Belongs to the LysR transcriptional regulatory family.</text>
</comment>
<gene>
    <name evidence="7" type="ORF">EMO89_06635</name>
</gene>
<dbReference type="EMBL" id="RZUI01000007">
    <property type="protein sequence ID" value="KAA8830142.1"/>
    <property type="molecule type" value="Genomic_DNA"/>
</dbReference>
<dbReference type="GO" id="GO:0003700">
    <property type="term" value="F:DNA-binding transcription factor activity"/>
    <property type="evidence" value="ECO:0007669"/>
    <property type="project" value="TreeGrafter"/>
</dbReference>
<evidence type="ECO:0000256" key="3">
    <source>
        <dbReference type="ARBA" id="ARBA00023125"/>
    </source>
</evidence>
<dbReference type="Gene3D" id="3.40.190.10">
    <property type="entry name" value="Periplasmic binding protein-like II"/>
    <property type="match status" value="2"/>
</dbReference>
<evidence type="ECO:0000256" key="1">
    <source>
        <dbReference type="ARBA" id="ARBA00009437"/>
    </source>
</evidence>
<evidence type="ECO:0000313" key="8">
    <source>
        <dbReference type="Proteomes" id="UP000412028"/>
    </source>
</evidence>
<proteinExistence type="inferred from homology"/>
<name>A0A5M9ZUW3_9BIFI</name>
<keyword evidence="3" id="KW-0238">DNA-binding</keyword>
<sequence length="236" mass="25811">MANEADEAGDANPSGNPSGNSSGTASGNVSSDDHRHHRLEVNLAQMEPPQAVEQVSSGEADAAIIFRYGTLPHFLQIDDSLQFEPLGVDPLRLLVRKASDIGRAYEKNHEPVDLTAARGEHWIAGCATCRANLLKLASRAGFKPDIRHATDDYWATQNLVEMGMGVSLVPVLDTRLHLQSDLVACPIADADASRQIGILTRVNDTRDSLQYLREELTRTARGYLKDHMTYEQPVLG</sequence>
<reference evidence="7 8" key="1">
    <citation type="journal article" date="2019" name="Syst. Appl. Microbiol.">
        <title>Characterization of Bifidobacterium species in feaces of the Egyptian fruit bat: Description of B. vespertilionis sp. nov. and B. rousetti sp. nov.</title>
        <authorList>
            <person name="Modesto M."/>
            <person name="Satti M."/>
            <person name="Watanabe K."/>
            <person name="Puglisi E."/>
            <person name="Morelli L."/>
            <person name="Huang C.-H."/>
            <person name="Liou J.-S."/>
            <person name="Miyashita M."/>
            <person name="Tamura T."/>
            <person name="Saito S."/>
            <person name="Mori K."/>
            <person name="Huang L."/>
            <person name="Sciavilla P."/>
            <person name="Sandri C."/>
            <person name="Spiezio C."/>
            <person name="Vitali F."/>
            <person name="Cavalieri D."/>
            <person name="Perpetuini G."/>
            <person name="Tofalo R."/>
            <person name="Bonetti A."/>
            <person name="Arita M."/>
            <person name="Mattarelli P."/>
        </authorList>
    </citation>
    <scope>NUCLEOTIDE SEQUENCE [LARGE SCALE GENOMIC DNA]</scope>
    <source>
        <strain evidence="7 8">RST7</strain>
    </source>
</reference>
<evidence type="ECO:0000256" key="5">
    <source>
        <dbReference type="SAM" id="MobiDB-lite"/>
    </source>
</evidence>
<dbReference type="AlphaFoldDB" id="A0A5M9ZUW3"/>
<dbReference type="OrthoDB" id="3673085at2"/>